<feature type="domain" description="Putative exodeoxyribonuclease 8 PDDEXK-like" evidence="2">
    <location>
        <begin position="19"/>
        <end position="160"/>
    </location>
</feature>
<dbReference type="InterPro" id="IPR024432">
    <property type="entry name" value="Put_RecE_PDDEXK-like_dom"/>
</dbReference>
<evidence type="ECO:0000256" key="1">
    <source>
        <dbReference type="ARBA" id="ARBA00022801"/>
    </source>
</evidence>
<dbReference type="HOGENOM" id="CLU_138426_0_0_9"/>
<dbReference type="InterPro" id="IPR011604">
    <property type="entry name" value="PDDEXK-like_dom_sf"/>
</dbReference>
<keyword evidence="1" id="KW-0378">Hydrolase</keyword>
<name>D3AV89_9FIRM</name>
<evidence type="ECO:0000313" key="3">
    <source>
        <dbReference type="EMBL" id="EFC94267.1"/>
    </source>
</evidence>
<proteinExistence type="predicted"/>
<evidence type="ECO:0000259" key="2">
    <source>
        <dbReference type="Pfam" id="PF12684"/>
    </source>
</evidence>
<sequence length="165" mass="18893">MILTAENYFSKEADREYLSVSQYKNFMGTIGRPACEAEAMAKLNGEWETKKTPALMVGSYVDAHFEGSLNLFKAQNPEIFTKQGALKADYKKAEEIINRIERDKVFMQFMSGEKQVIMTADMFGSPWKIKIDSYLPGKAIVDLKVMRELHKAEYTKDYGYMNSNP</sequence>
<dbReference type="GO" id="GO:0016787">
    <property type="term" value="F:hydrolase activity"/>
    <property type="evidence" value="ECO:0007669"/>
    <property type="project" value="UniProtKB-KW"/>
</dbReference>
<accession>D3AV89</accession>
<dbReference type="Proteomes" id="UP000004968">
    <property type="component" value="Unassembled WGS sequence"/>
</dbReference>
<feature type="non-terminal residue" evidence="3">
    <location>
        <position position="165"/>
    </location>
</feature>
<comment type="caution">
    <text evidence="3">The sequence shown here is derived from an EMBL/GenBank/DDBJ whole genome shotgun (WGS) entry which is preliminary data.</text>
</comment>
<organism evidence="3 4">
    <name type="scientific">Hungatella hathewayi DSM 13479</name>
    <dbReference type="NCBI Taxonomy" id="566550"/>
    <lineage>
        <taxon>Bacteria</taxon>
        <taxon>Bacillati</taxon>
        <taxon>Bacillota</taxon>
        <taxon>Clostridia</taxon>
        <taxon>Lachnospirales</taxon>
        <taxon>Lachnospiraceae</taxon>
        <taxon>Hungatella</taxon>
    </lineage>
</organism>
<dbReference type="EMBL" id="ACIO01001239">
    <property type="protein sequence ID" value="EFC94267.1"/>
    <property type="molecule type" value="Genomic_DNA"/>
</dbReference>
<dbReference type="Gene3D" id="3.90.320.10">
    <property type="match status" value="1"/>
</dbReference>
<evidence type="ECO:0000313" key="4">
    <source>
        <dbReference type="Proteomes" id="UP000004968"/>
    </source>
</evidence>
<gene>
    <name evidence="3" type="ORF">CLOSTHATH_07565</name>
</gene>
<dbReference type="Pfam" id="PF12684">
    <property type="entry name" value="DUF3799"/>
    <property type="match status" value="1"/>
</dbReference>
<dbReference type="RefSeq" id="WP_006777986.1">
    <property type="nucleotide sequence ID" value="NZ_GG668265.1"/>
</dbReference>
<dbReference type="AlphaFoldDB" id="D3AV89"/>
<reference evidence="3 4" key="1">
    <citation type="submission" date="2010-01" db="EMBL/GenBank/DDBJ databases">
        <authorList>
            <person name="Weinstock G."/>
            <person name="Sodergren E."/>
            <person name="Clifton S."/>
            <person name="Fulton L."/>
            <person name="Fulton B."/>
            <person name="Courtney L."/>
            <person name="Fronick C."/>
            <person name="Harrison M."/>
            <person name="Strong C."/>
            <person name="Farmer C."/>
            <person name="Delahaunty K."/>
            <person name="Markovic C."/>
            <person name="Hall O."/>
            <person name="Minx P."/>
            <person name="Tomlinson C."/>
            <person name="Mitreva M."/>
            <person name="Nelson J."/>
            <person name="Hou S."/>
            <person name="Wollam A."/>
            <person name="Pepin K.H."/>
            <person name="Johnson M."/>
            <person name="Bhonagiri V."/>
            <person name="Nash W.E."/>
            <person name="Warren W."/>
            <person name="Chinwalla A."/>
            <person name="Mardis E.R."/>
            <person name="Wilson R.K."/>
        </authorList>
    </citation>
    <scope>NUCLEOTIDE SEQUENCE [LARGE SCALE GENOMIC DNA]</scope>
    <source>
        <strain evidence="3 4">DSM 13479</strain>
    </source>
</reference>
<protein>
    <recommendedName>
        <fullName evidence="2">Putative exodeoxyribonuclease 8 PDDEXK-like domain-containing protein</fullName>
    </recommendedName>
</protein>